<reference evidence="1 2" key="1">
    <citation type="journal article" date="2014" name="J. Infect. Dis.">
        <title>Molecular characterization of a novel botulinum neurotoxin type H gene.</title>
        <authorList>
            <person name="Dover N."/>
            <person name="Barash J.R."/>
            <person name="Hill K.K."/>
            <person name="Xie G."/>
            <person name="Arnon S.S."/>
        </authorList>
    </citation>
    <scope>NUCLEOTIDE SEQUENCE [LARGE SCALE GENOMIC DNA]</scope>
    <source>
        <strain evidence="1 2">IBCA10-7060</strain>
    </source>
</reference>
<proteinExistence type="predicted"/>
<dbReference type="InterPro" id="IPR008593">
    <property type="entry name" value="Dam_MeTrfase"/>
</dbReference>
<dbReference type="GO" id="GO:0032259">
    <property type="term" value="P:methylation"/>
    <property type="evidence" value="ECO:0007669"/>
    <property type="project" value="UniProtKB-KW"/>
</dbReference>
<dbReference type="RefSeq" id="WP_047402980.1">
    <property type="nucleotide sequence ID" value="NZ_CP069280.1"/>
</dbReference>
<dbReference type="EMBL" id="CP069280">
    <property type="protein sequence ID" value="QRI54428.1"/>
    <property type="molecule type" value="Genomic_DNA"/>
</dbReference>
<dbReference type="Pfam" id="PF05869">
    <property type="entry name" value="Dam"/>
    <property type="match status" value="1"/>
</dbReference>
<dbReference type="GO" id="GO:0009007">
    <property type="term" value="F:site-specific DNA-methyltransferase (adenine-specific) activity"/>
    <property type="evidence" value="ECO:0007669"/>
    <property type="project" value="UniProtKB-EC"/>
</dbReference>
<evidence type="ECO:0000313" key="1">
    <source>
        <dbReference type="EMBL" id="QRI54428.1"/>
    </source>
</evidence>
<keyword evidence="1" id="KW-0808">Transferase</keyword>
<sequence length="143" mass="16707">MNTAVMFSSETDLWATPQDFFDKLNKEFDFDLDPCATHENAKCSKYFTKEIDGLKQDWQGHKVFCNPPYGRGIKDWVEKAYKESKKENTTVVMLIPARTDTRYFHEYIYHKAKEIRFVKGRLKFGSAKNSAPFPSMVVVFRGE</sequence>
<dbReference type="PROSITE" id="PS00092">
    <property type="entry name" value="N6_MTASE"/>
    <property type="match status" value="1"/>
</dbReference>
<name>A0ABD7CMC3_CLOBO</name>
<accession>A0ABD7CMC3</accession>
<dbReference type="EC" id="2.1.1.72" evidence="1"/>
<dbReference type="AlphaFoldDB" id="A0ABD7CMC3"/>
<protein>
    <submittedName>
        <fullName evidence="1">Phage N-6-adenine-methyltransferase</fullName>
        <ecNumber evidence="1">2.1.1.72</ecNumber>
    </submittedName>
</protein>
<gene>
    <name evidence="1" type="ORF">JQS73_04765</name>
</gene>
<keyword evidence="1" id="KW-0489">Methyltransferase</keyword>
<dbReference type="Proteomes" id="UP000663464">
    <property type="component" value="Chromosome"/>
</dbReference>
<organism evidence="1 2">
    <name type="scientific">Clostridium botulinum</name>
    <dbReference type="NCBI Taxonomy" id="1491"/>
    <lineage>
        <taxon>Bacteria</taxon>
        <taxon>Bacillati</taxon>
        <taxon>Bacillota</taxon>
        <taxon>Clostridia</taxon>
        <taxon>Eubacteriales</taxon>
        <taxon>Clostridiaceae</taxon>
        <taxon>Clostridium</taxon>
    </lineage>
</organism>
<dbReference type="InterPro" id="IPR002052">
    <property type="entry name" value="DNA_methylase_N6_adenine_CS"/>
</dbReference>
<evidence type="ECO:0000313" key="2">
    <source>
        <dbReference type="Proteomes" id="UP000663464"/>
    </source>
</evidence>
<dbReference type="NCBIfam" id="TIGR01712">
    <property type="entry name" value="phage_N6A_met"/>
    <property type="match status" value="1"/>
</dbReference>